<reference evidence="4" key="1">
    <citation type="journal article" date="2024" name="IScience">
        <title>Strigolactones Initiate the Formation of Haustorium-like Structures in Castilleja.</title>
        <authorList>
            <person name="Buerger M."/>
            <person name="Peterson D."/>
            <person name="Chory J."/>
        </authorList>
    </citation>
    <scope>NUCLEOTIDE SEQUENCE [LARGE SCALE GENOMIC DNA]</scope>
</reference>
<accession>A0ABD3DTK7</accession>
<keyword evidence="4" id="KW-1185">Reference proteome</keyword>
<evidence type="ECO:0000313" key="3">
    <source>
        <dbReference type="EMBL" id="KAL3645423.1"/>
    </source>
</evidence>
<dbReference type="InterPro" id="IPR023213">
    <property type="entry name" value="CAT-like_dom_sf"/>
</dbReference>
<dbReference type="AlphaFoldDB" id="A0ABD3DTK7"/>
<proteinExistence type="predicted"/>
<gene>
    <name evidence="3" type="ORF">CASFOL_010603</name>
</gene>
<keyword evidence="1" id="KW-0808">Transferase</keyword>
<dbReference type="Pfam" id="PF02458">
    <property type="entry name" value="Transferase"/>
    <property type="match status" value="1"/>
</dbReference>
<dbReference type="Proteomes" id="UP001632038">
    <property type="component" value="Unassembled WGS sequence"/>
</dbReference>
<organism evidence="3 4">
    <name type="scientific">Castilleja foliolosa</name>
    <dbReference type="NCBI Taxonomy" id="1961234"/>
    <lineage>
        <taxon>Eukaryota</taxon>
        <taxon>Viridiplantae</taxon>
        <taxon>Streptophyta</taxon>
        <taxon>Embryophyta</taxon>
        <taxon>Tracheophyta</taxon>
        <taxon>Spermatophyta</taxon>
        <taxon>Magnoliopsida</taxon>
        <taxon>eudicotyledons</taxon>
        <taxon>Gunneridae</taxon>
        <taxon>Pentapetalae</taxon>
        <taxon>asterids</taxon>
        <taxon>lamiids</taxon>
        <taxon>Lamiales</taxon>
        <taxon>Orobanchaceae</taxon>
        <taxon>Pedicularideae</taxon>
        <taxon>Castillejinae</taxon>
        <taxon>Castilleja</taxon>
    </lineage>
</organism>
<evidence type="ECO:0000256" key="1">
    <source>
        <dbReference type="ARBA" id="ARBA00022679"/>
    </source>
</evidence>
<dbReference type="GO" id="GO:0016747">
    <property type="term" value="F:acyltransferase activity, transferring groups other than amino-acyl groups"/>
    <property type="evidence" value="ECO:0007669"/>
    <property type="project" value="UniProtKB-ARBA"/>
</dbReference>
<evidence type="ECO:0000256" key="2">
    <source>
        <dbReference type="ARBA" id="ARBA00023315"/>
    </source>
</evidence>
<protein>
    <submittedName>
        <fullName evidence="3">Uncharacterized protein</fullName>
    </submittedName>
</protein>
<name>A0ABD3DTK7_9LAMI</name>
<keyword evidence="2" id="KW-0012">Acyltransferase</keyword>
<comment type="caution">
    <text evidence="3">The sequence shown here is derived from an EMBL/GenBank/DDBJ whole genome shotgun (WGS) entry which is preliminary data.</text>
</comment>
<dbReference type="Gene3D" id="3.30.559.10">
    <property type="entry name" value="Chloramphenicol acetyltransferase-like domain"/>
    <property type="match status" value="2"/>
</dbReference>
<dbReference type="PANTHER" id="PTHR31625">
    <property type="match status" value="1"/>
</dbReference>
<dbReference type="InterPro" id="IPR051504">
    <property type="entry name" value="Plant_metabolite_acyltrans"/>
</dbReference>
<dbReference type="EMBL" id="JAVIJP010000013">
    <property type="protein sequence ID" value="KAL3645423.1"/>
    <property type="molecule type" value="Genomic_DNA"/>
</dbReference>
<evidence type="ECO:0000313" key="4">
    <source>
        <dbReference type="Proteomes" id="UP001632038"/>
    </source>
</evidence>
<sequence length="448" mass="49238">MANSIETHNISPPPAAAATELTVPLSFLDIPWLHFHPIRRLLFYSHPCSNSDFFEIVIPKLKQSLSLTLKHYLPLSGNLIYPLNTSQKPIFRYSPGGSVSLTVTVSSNDFDELVGNHARDADQFYHLVPEIPPVKNEPDYLTVPVLALRATLFPGRGICIGIANHHSAGDASSIFNFMKTWSSIAKHGENDLPYLPIFDRSVINDPLGIDNIYWKVIGSIPLKSSSFPLPTNRVRTTFTLRPGDIQRLKNLVLDEKPGLFQVSSFVVTVSYVWTCLVKSGDAVGEVVDSDAVEFLIFAADARSRVDPPVPESYFGNCLAAGMAKVEHSWLVGEKGLASVAEVISEDIKNRLNKKGEVMKGAENLMSVMGEWRGMRGVGVAGSPKFDLCESDFGWGRARKLEIVSIDGESYSMSLCKCSDWDGGLEIGMSLPKERMEAFGAIFVQGLSD</sequence>